<evidence type="ECO:0000256" key="7">
    <source>
        <dbReference type="ARBA" id="ARBA00022723"/>
    </source>
</evidence>
<dbReference type="EMBL" id="BARV01019627">
    <property type="protein sequence ID" value="GAI18985.1"/>
    <property type="molecule type" value="Genomic_DNA"/>
</dbReference>
<sequence length="276" mass="30955">MADLRIEKLAQTLVDYSVAVREGDRVLINGSVLAEPLLKEIYVRVLQAGGHPLMMVSLTNTEEIFFRYASDEQLKHVPKPLELVMETYDVEISVIAESNTKALSNVEPGKIVLQQRARTELMRTFMRRSAAGELRWTVAPFPTNAFAQDAEMSLSEYEDFVYGACLPDMDDPVGYWQQVSARQEKIVNWLKGKANLHIRGPETDLRLSIAGRSFVNCDGHYNMPDGEIFTGPVEDSIEGNVYFSSNSISRVKRVIPWLVPMANSPTKREPASVSSV</sequence>
<protein>
    <recommendedName>
        <fullName evidence="11">Aminopeptidase</fullName>
    </recommendedName>
</protein>
<evidence type="ECO:0000256" key="5">
    <source>
        <dbReference type="ARBA" id="ARBA00022438"/>
    </source>
</evidence>
<gene>
    <name evidence="10" type="ORF">S06H3_32948</name>
</gene>
<evidence type="ECO:0000256" key="9">
    <source>
        <dbReference type="ARBA" id="ARBA00023049"/>
    </source>
</evidence>
<dbReference type="AlphaFoldDB" id="X1MWE1"/>
<dbReference type="Gene3D" id="3.40.1830.10">
    <property type="entry name" value="Thermophilic metalloprotease (M29)"/>
    <property type="match status" value="1"/>
</dbReference>
<keyword evidence="7" id="KW-0479">Metal-binding</keyword>
<comment type="cofactor">
    <cofactor evidence="2">
        <name>Mg(2+)</name>
        <dbReference type="ChEBI" id="CHEBI:18420"/>
    </cofactor>
</comment>
<dbReference type="GO" id="GO:0006508">
    <property type="term" value="P:proteolysis"/>
    <property type="evidence" value="ECO:0007669"/>
    <property type="project" value="UniProtKB-KW"/>
</dbReference>
<dbReference type="PANTHER" id="PTHR34448">
    <property type="entry name" value="AMINOPEPTIDASE"/>
    <property type="match status" value="1"/>
</dbReference>
<keyword evidence="6" id="KW-0645">Protease</keyword>
<comment type="caution">
    <text evidence="10">The sequence shown here is derived from an EMBL/GenBank/DDBJ whole genome shotgun (WGS) entry which is preliminary data.</text>
</comment>
<reference evidence="10" key="1">
    <citation type="journal article" date="2014" name="Front. Microbiol.">
        <title>High frequency of phylogenetically diverse reductive dehalogenase-homologous genes in deep subseafloor sedimentary metagenomes.</title>
        <authorList>
            <person name="Kawai M."/>
            <person name="Futagami T."/>
            <person name="Toyoda A."/>
            <person name="Takaki Y."/>
            <person name="Nishi S."/>
            <person name="Hori S."/>
            <person name="Arai W."/>
            <person name="Tsubouchi T."/>
            <person name="Morono Y."/>
            <person name="Uchiyama I."/>
            <person name="Ito T."/>
            <person name="Fujiyama A."/>
            <person name="Inagaki F."/>
            <person name="Takami H."/>
        </authorList>
    </citation>
    <scope>NUCLEOTIDE SEQUENCE</scope>
    <source>
        <strain evidence="10">Expedition CK06-06</strain>
    </source>
</reference>
<dbReference type="PANTHER" id="PTHR34448:SF1">
    <property type="entry name" value="BLL6088 PROTEIN"/>
    <property type="match status" value="1"/>
</dbReference>
<dbReference type="Pfam" id="PF02073">
    <property type="entry name" value="Peptidase_M29"/>
    <property type="match status" value="1"/>
</dbReference>
<dbReference type="GO" id="GO:0008237">
    <property type="term" value="F:metallopeptidase activity"/>
    <property type="evidence" value="ECO:0007669"/>
    <property type="project" value="UniProtKB-KW"/>
</dbReference>
<keyword evidence="9" id="KW-0482">Metalloprotease</keyword>
<evidence type="ECO:0000256" key="4">
    <source>
        <dbReference type="ARBA" id="ARBA00008236"/>
    </source>
</evidence>
<dbReference type="InterPro" id="IPR052170">
    <property type="entry name" value="M29_Exopeptidase"/>
</dbReference>
<organism evidence="10">
    <name type="scientific">marine sediment metagenome</name>
    <dbReference type="NCBI Taxonomy" id="412755"/>
    <lineage>
        <taxon>unclassified sequences</taxon>
        <taxon>metagenomes</taxon>
        <taxon>ecological metagenomes</taxon>
    </lineage>
</organism>
<evidence type="ECO:0000256" key="3">
    <source>
        <dbReference type="ARBA" id="ARBA00001947"/>
    </source>
</evidence>
<evidence type="ECO:0000256" key="1">
    <source>
        <dbReference type="ARBA" id="ARBA00001941"/>
    </source>
</evidence>
<comment type="similarity">
    <text evidence="4">Belongs to the peptidase M29 family.</text>
</comment>
<evidence type="ECO:0000313" key="10">
    <source>
        <dbReference type="EMBL" id="GAI18985.1"/>
    </source>
</evidence>
<keyword evidence="8" id="KW-0378">Hydrolase</keyword>
<comment type="cofactor">
    <cofactor evidence="3">
        <name>Zn(2+)</name>
        <dbReference type="ChEBI" id="CHEBI:29105"/>
    </cofactor>
</comment>
<comment type="cofactor">
    <cofactor evidence="1">
        <name>Co(2+)</name>
        <dbReference type="ChEBI" id="CHEBI:48828"/>
    </cofactor>
</comment>
<proteinExistence type="inferred from homology"/>
<dbReference type="InterPro" id="IPR035097">
    <property type="entry name" value="M29_N-terminal"/>
</dbReference>
<evidence type="ECO:0008006" key="11">
    <source>
        <dbReference type="Google" id="ProtNLM"/>
    </source>
</evidence>
<dbReference type="GO" id="GO:0004177">
    <property type="term" value="F:aminopeptidase activity"/>
    <property type="evidence" value="ECO:0007669"/>
    <property type="project" value="UniProtKB-KW"/>
</dbReference>
<dbReference type="SUPFAM" id="SSF144052">
    <property type="entry name" value="Thermophilic metalloprotease-like"/>
    <property type="match status" value="1"/>
</dbReference>
<evidence type="ECO:0000256" key="8">
    <source>
        <dbReference type="ARBA" id="ARBA00022801"/>
    </source>
</evidence>
<name>X1MWE1_9ZZZZ</name>
<evidence type="ECO:0000256" key="2">
    <source>
        <dbReference type="ARBA" id="ARBA00001946"/>
    </source>
</evidence>
<dbReference type="GO" id="GO:0046872">
    <property type="term" value="F:metal ion binding"/>
    <property type="evidence" value="ECO:0007669"/>
    <property type="project" value="UniProtKB-KW"/>
</dbReference>
<evidence type="ECO:0000256" key="6">
    <source>
        <dbReference type="ARBA" id="ARBA00022670"/>
    </source>
</evidence>
<dbReference type="InterPro" id="IPR000787">
    <property type="entry name" value="Peptidase_M29"/>
</dbReference>
<keyword evidence="5" id="KW-0031">Aminopeptidase</keyword>
<feature type="non-terminal residue" evidence="10">
    <location>
        <position position="276"/>
    </location>
</feature>
<accession>X1MWE1</accession>